<name>A0A7M3MDZ7_9BACT</name>
<gene>
    <name evidence="2" type="ORF">DPQ33_11050</name>
</gene>
<sequence length="257" mass="27756">MSIRMTLTEAPPDIPLELAAVAGREFGERLRRLGVDLGSRLVRSGEGVAAPSVRIQLLGPEAGAMREIVLDGEMAARVMVHLDDDRKLPLPELQTGEEGHVEGLVSDTVAAQTLMRLGLQENDRIRMTRKLPPMRFATMVHEHGRTARAGLSEGQAAMILGRFDEAEPAASRQFAMARGKSAFFVDEVLGDSQMVSSLTNLGVLSGSRLILREVLPSQQVSLAGHASIRLVTQEGLTLLLHPHDAEKMTVIVCGQSA</sequence>
<reference evidence="2 3" key="1">
    <citation type="submission" date="2018-06" db="EMBL/GenBank/DDBJ databases">
        <title>Complete genome of Desulfovibrio indonesiensis P37SLT.</title>
        <authorList>
            <person name="Crispim J.S."/>
            <person name="Vidigal P.M.P."/>
            <person name="Silva L.C.F."/>
            <person name="Laguardia C.N."/>
            <person name="Araujo L.C."/>
            <person name="Dias R.S."/>
            <person name="Sousa M.P."/>
            <person name="Paula S.O."/>
            <person name="Silva C."/>
        </authorList>
    </citation>
    <scope>NUCLEOTIDE SEQUENCE [LARGE SCALE GENOMIC DNA]</scope>
    <source>
        <strain evidence="2 3">P37SLT</strain>
    </source>
</reference>
<dbReference type="OrthoDB" id="5454113at2"/>
<dbReference type="GO" id="GO:0046914">
    <property type="term" value="F:transition metal ion binding"/>
    <property type="evidence" value="ECO:0007669"/>
    <property type="project" value="InterPro"/>
</dbReference>
<protein>
    <recommendedName>
        <fullName evidence="1">Ferrous iron transporter FeoA-like domain-containing protein</fullName>
    </recommendedName>
</protein>
<keyword evidence="3" id="KW-1185">Reference proteome</keyword>
<dbReference type="SMART" id="SM00899">
    <property type="entry name" value="FeoA"/>
    <property type="match status" value="2"/>
</dbReference>
<dbReference type="InterPro" id="IPR007167">
    <property type="entry name" value="Fe-transptr_FeoA-like"/>
</dbReference>
<dbReference type="Pfam" id="PF04023">
    <property type="entry name" value="FeoA"/>
    <property type="match status" value="1"/>
</dbReference>
<dbReference type="AlphaFoldDB" id="A0A7M3MDZ7"/>
<evidence type="ECO:0000313" key="2">
    <source>
        <dbReference type="EMBL" id="TVM16932.1"/>
    </source>
</evidence>
<dbReference type="RefSeq" id="WP_144303279.1">
    <property type="nucleotide sequence ID" value="NZ_QMIE01000009.1"/>
</dbReference>
<accession>A0A7M3MDZ7</accession>
<dbReference type="EMBL" id="QMIE01000009">
    <property type="protein sequence ID" value="TVM16932.1"/>
    <property type="molecule type" value="Genomic_DNA"/>
</dbReference>
<evidence type="ECO:0000313" key="3">
    <source>
        <dbReference type="Proteomes" id="UP000448292"/>
    </source>
</evidence>
<feature type="domain" description="Ferrous iron transporter FeoA-like" evidence="1">
    <location>
        <begin position="5"/>
        <end position="82"/>
    </location>
</feature>
<dbReference type="Proteomes" id="UP000448292">
    <property type="component" value="Unassembled WGS sequence"/>
</dbReference>
<feature type="domain" description="Ferrous iron transporter FeoA-like" evidence="1">
    <location>
        <begin position="88"/>
        <end position="163"/>
    </location>
</feature>
<comment type="caution">
    <text evidence="2">The sequence shown here is derived from an EMBL/GenBank/DDBJ whole genome shotgun (WGS) entry which is preliminary data.</text>
</comment>
<evidence type="ECO:0000259" key="1">
    <source>
        <dbReference type="SMART" id="SM00899"/>
    </source>
</evidence>
<organism evidence="2 3">
    <name type="scientific">Oceanidesulfovibrio indonesiensis</name>
    <dbReference type="NCBI Taxonomy" id="54767"/>
    <lineage>
        <taxon>Bacteria</taxon>
        <taxon>Pseudomonadati</taxon>
        <taxon>Thermodesulfobacteriota</taxon>
        <taxon>Desulfovibrionia</taxon>
        <taxon>Desulfovibrionales</taxon>
        <taxon>Desulfovibrionaceae</taxon>
        <taxon>Oceanidesulfovibrio</taxon>
    </lineage>
</organism>
<proteinExistence type="predicted"/>